<evidence type="ECO:0000256" key="1">
    <source>
        <dbReference type="ARBA" id="ARBA00038494"/>
    </source>
</evidence>
<dbReference type="SUPFAM" id="SSF53448">
    <property type="entry name" value="Nucleotide-diphospho-sugar transferases"/>
    <property type="match status" value="1"/>
</dbReference>
<evidence type="ECO:0000313" key="3">
    <source>
        <dbReference type="EMBL" id="MEB4591181.1"/>
    </source>
</evidence>
<accession>A0ABU6CWI2</accession>
<proteinExistence type="inferred from homology"/>
<feature type="domain" description="Glycosyltransferase 2-like" evidence="2">
    <location>
        <begin position="7"/>
        <end position="103"/>
    </location>
</feature>
<sequence length="254" mass="28807">MMKISGLVITYNEAANIRACLESLFEVCDDVVVVDSLSTDGTAEIAREMGANVVEQPFLGYGPQKNAGLPKCRHDWVLSLDADERLDADAIAAIRQLDGENGTYDAYEFRRKNLFHGKWVRCTSWYPDHVRRLFNRSKARFSDLQCHEKVETANSKQLDSHIVHYSYRDYQHMLHKLNQYSSQYADDNAAQEKRVSALSPLAHGLFAFLKNYLIKRGFLCGFDGFTISLLNALGSYFKYAKLLEKQRYGAGGAP</sequence>
<dbReference type="EMBL" id="JAYMYJ010000090">
    <property type="protein sequence ID" value="MEB4591181.1"/>
    <property type="molecule type" value="Genomic_DNA"/>
</dbReference>
<reference evidence="4" key="1">
    <citation type="submission" date="2023-07" db="EMBL/GenBank/DDBJ databases">
        <title>The carbon used by Thiothrix.</title>
        <authorList>
            <person name="Chen L."/>
        </authorList>
    </citation>
    <scope>NUCLEOTIDE SEQUENCE [LARGE SCALE GENOMIC DNA]</scope>
</reference>
<dbReference type="GO" id="GO:0016757">
    <property type="term" value="F:glycosyltransferase activity"/>
    <property type="evidence" value="ECO:0007669"/>
    <property type="project" value="UniProtKB-KW"/>
</dbReference>
<dbReference type="RefSeq" id="WP_324694596.1">
    <property type="nucleotide sequence ID" value="NZ_JAYMYJ010000090.1"/>
</dbReference>
<evidence type="ECO:0000313" key="4">
    <source>
        <dbReference type="Proteomes" id="UP001308005"/>
    </source>
</evidence>
<keyword evidence="3" id="KW-0328">Glycosyltransferase</keyword>
<dbReference type="Pfam" id="PF00535">
    <property type="entry name" value="Glycos_transf_2"/>
    <property type="match status" value="1"/>
</dbReference>
<organism evidence="3 4">
    <name type="scientific">Candidatus Thiothrix phosphatis</name>
    <dbReference type="NCBI Taxonomy" id="3112415"/>
    <lineage>
        <taxon>Bacteria</taxon>
        <taxon>Pseudomonadati</taxon>
        <taxon>Pseudomonadota</taxon>
        <taxon>Gammaproteobacteria</taxon>
        <taxon>Thiotrichales</taxon>
        <taxon>Thiotrichaceae</taxon>
        <taxon>Thiothrix</taxon>
    </lineage>
</organism>
<comment type="caution">
    <text evidence="3">The sequence shown here is derived from an EMBL/GenBank/DDBJ whole genome shotgun (WGS) entry which is preliminary data.</text>
</comment>
<dbReference type="InterPro" id="IPR029044">
    <property type="entry name" value="Nucleotide-diphossugar_trans"/>
</dbReference>
<dbReference type="Proteomes" id="UP001308005">
    <property type="component" value="Unassembled WGS sequence"/>
</dbReference>
<dbReference type="EC" id="2.4.-.-" evidence="3"/>
<protein>
    <submittedName>
        <fullName evidence="3">Glycosyltransferase family 2 protein</fullName>
        <ecNumber evidence="3">2.4.-.-</ecNumber>
    </submittedName>
</protein>
<gene>
    <name evidence="3" type="ORF">VSS37_09345</name>
</gene>
<keyword evidence="3" id="KW-0808">Transferase</keyword>
<dbReference type="Gene3D" id="3.90.550.10">
    <property type="entry name" value="Spore Coat Polysaccharide Biosynthesis Protein SpsA, Chain A"/>
    <property type="match status" value="1"/>
</dbReference>
<comment type="similarity">
    <text evidence="1">Belongs to the glycosyltransferase 2 family. WaaE/KdtX subfamily.</text>
</comment>
<keyword evidence="4" id="KW-1185">Reference proteome</keyword>
<dbReference type="CDD" id="cd02511">
    <property type="entry name" value="Beta4Glucosyltransferase"/>
    <property type="match status" value="1"/>
</dbReference>
<dbReference type="InterPro" id="IPR001173">
    <property type="entry name" value="Glyco_trans_2-like"/>
</dbReference>
<dbReference type="PANTHER" id="PTHR43630">
    <property type="entry name" value="POLY-BETA-1,6-N-ACETYL-D-GLUCOSAMINE SYNTHASE"/>
    <property type="match status" value="1"/>
</dbReference>
<dbReference type="PANTHER" id="PTHR43630:SF2">
    <property type="entry name" value="GLYCOSYLTRANSFERASE"/>
    <property type="match status" value="1"/>
</dbReference>
<evidence type="ECO:0000259" key="2">
    <source>
        <dbReference type="Pfam" id="PF00535"/>
    </source>
</evidence>
<name>A0ABU6CWI2_9GAMM</name>